<evidence type="ECO:0008006" key="4">
    <source>
        <dbReference type="Google" id="ProtNLM"/>
    </source>
</evidence>
<dbReference type="Gene3D" id="3.40.33.10">
    <property type="entry name" value="CAP"/>
    <property type="match status" value="1"/>
</dbReference>
<accession>A0A916QGB5</accession>
<sequence length="331" mass="36821">MKHKWLVVLALPIMLLAANPVAAAKYSSSELKQVRSFQKAYKKLSKKTYTKKKLYVKAPNYASPFGAGVLPSSYLKDSLAYVNYYRKLVGLPSEKMRAADNRDAQIGAAVLGALNAKTSLSAHGLIGYRQPDYIDDDTWERAENSTFGNINFVESVSGISAGQNVTDLLLDQNNISGAGDTGHRALILSARATHIGFGAAYGRSNGKYYNVENAMFADDILRKAKKSVVAFPSTKVFPIELLGSDTPWSVYFAHKKITKRPKVYLYDLTAKKKVKASQVRIYGTDYYGEGYTGAVTFYPGKLKLINTHKYEVNIKGVYKYTFRLFRQKGHN</sequence>
<dbReference type="InterPro" id="IPR035940">
    <property type="entry name" value="CAP_sf"/>
</dbReference>
<proteinExistence type="predicted"/>
<dbReference type="EMBL" id="BMAY01000004">
    <property type="protein sequence ID" value="GFZ26795.1"/>
    <property type="molecule type" value="Genomic_DNA"/>
</dbReference>
<evidence type="ECO:0000256" key="1">
    <source>
        <dbReference type="SAM" id="SignalP"/>
    </source>
</evidence>
<keyword evidence="3" id="KW-1185">Reference proteome</keyword>
<feature type="chain" id="PRO_5037434867" description="SCP domain-containing protein" evidence="1">
    <location>
        <begin position="24"/>
        <end position="331"/>
    </location>
</feature>
<dbReference type="AlphaFoldDB" id="A0A916QGB5"/>
<keyword evidence="1" id="KW-0732">Signal</keyword>
<reference evidence="2" key="1">
    <citation type="submission" date="2020-08" db="EMBL/GenBank/DDBJ databases">
        <title>Taxonomic study for Lactobacillus species isolated from hardwood bark.</title>
        <authorList>
            <person name="Tohno M."/>
            <person name="Tanizawa Y."/>
        </authorList>
    </citation>
    <scope>NUCLEOTIDE SEQUENCE</scope>
    <source>
        <strain evidence="2">B40</strain>
    </source>
</reference>
<name>A0A916QGB5_9LACO</name>
<gene>
    <name evidence="2" type="ORF">LCB40_06750</name>
</gene>
<dbReference type="Proteomes" id="UP000677218">
    <property type="component" value="Unassembled WGS sequence"/>
</dbReference>
<organism evidence="2 3">
    <name type="scientific">Lactobacillus corticis</name>
    <dbReference type="NCBI Taxonomy" id="2201249"/>
    <lineage>
        <taxon>Bacteria</taxon>
        <taxon>Bacillati</taxon>
        <taxon>Bacillota</taxon>
        <taxon>Bacilli</taxon>
        <taxon>Lactobacillales</taxon>
        <taxon>Lactobacillaceae</taxon>
        <taxon>Lactobacillus</taxon>
    </lineage>
</organism>
<dbReference type="SUPFAM" id="SSF55797">
    <property type="entry name" value="PR-1-like"/>
    <property type="match status" value="1"/>
</dbReference>
<protein>
    <recommendedName>
        <fullName evidence="4">SCP domain-containing protein</fullName>
    </recommendedName>
</protein>
<evidence type="ECO:0000313" key="3">
    <source>
        <dbReference type="Proteomes" id="UP000677218"/>
    </source>
</evidence>
<evidence type="ECO:0000313" key="2">
    <source>
        <dbReference type="EMBL" id="GFZ26795.1"/>
    </source>
</evidence>
<feature type="signal peptide" evidence="1">
    <location>
        <begin position="1"/>
        <end position="23"/>
    </location>
</feature>
<comment type="caution">
    <text evidence="2">The sequence shown here is derived from an EMBL/GenBank/DDBJ whole genome shotgun (WGS) entry which is preliminary data.</text>
</comment>
<dbReference type="RefSeq" id="WP_212780493.1">
    <property type="nucleotide sequence ID" value="NZ_BMAY01000004.1"/>
</dbReference>